<keyword evidence="2" id="KW-1185">Reference proteome</keyword>
<dbReference type="EMBL" id="VMQU01000292">
    <property type="protein sequence ID" value="TVS74573.1"/>
    <property type="molecule type" value="Genomic_DNA"/>
</dbReference>
<comment type="caution">
    <text evidence="1">The sequence shown here is derived from an EMBL/GenBank/DDBJ whole genome shotgun (WGS) entry which is preliminary data.</text>
</comment>
<proteinExistence type="predicted"/>
<protein>
    <submittedName>
        <fullName evidence="1">Uncharacterized protein</fullName>
    </submittedName>
</protein>
<accession>A0A557WMX3</accession>
<dbReference type="OrthoDB" id="4750955at2"/>
<organism evidence="1 2">
    <name type="scientific">Mycobacterium helveticum</name>
    <dbReference type="NCBI Taxonomy" id="2592811"/>
    <lineage>
        <taxon>Bacteria</taxon>
        <taxon>Bacillati</taxon>
        <taxon>Actinomycetota</taxon>
        <taxon>Actinomycetes</taxon>
        <taxon>Mycobacteriales</taxon>
        <taxon>Mycobacteriaceae</taxon>
        <taxon>Mycobacterium</taxon>
    </lineage>
</organism>
<evidence type="ECO:0000313" key="2">
    <source>
        <dbReference type="Proteomes" id="UP000320513"/>
    </source>
</evidence>
<reference evidence="1 2" key="1">
    <citation type="submission" date="2019-07" db="EMBL/GenBank/DDBJ databases">
        <title>New Mycobacterium species.</title>
        <authorList>
            <person name="Tortoli E."/>
            <person name="Ghielmetti G."/>
            <person name="Friedel U."/>
            <person name="Trovato A."/>
        </authorList>
    </citation>
    <scope>NUCLEOTIDE SEQUENCE [LARGE SCALE GENOMIC DNA]</scope>
    <source>
        <strain evidence="1 2">16-83</strain>
    </source>
</reference>
<evidence type="ECO:0000313" key="1">
    <source>
        <dbReference type="EMBL" id="TVS74573.1"/>
    </source>
</evidence>
<dbReference type="Proteomes" id="UP000320513">
    <property type="component" value="Unassembled WGS sequence"/>
</dbReference>
<dbReference type="RefSeq" id="WP_144957453.1">
    <property type="nucleotide sequence ID" value="NZ_VMQU01000292.1"/>
</dbReference>
<name>A0A557WMX3_9MYCO</name>
<sequence length="114" mass="12683">MSEANSGGDRSSRRPKRFLSPSQKYEIWLQLVRQEVTIAEAAVNHQVDRTTIMRIRTVAKEGALAALAASKPGTAARQRDYELEAAKMDNARLSEALKEMAVRLTLIEGKGRWG</sequence>
<dbReference type="AlphaFoldDB" id="A0A557WMX3"/>
<gene>
    <name evidence="1" type="ORF">FPZ47_27560</name>
</gene>